<dbReference type="Proteomes" id="UP001501337">
    <property type="component" value="Unassembled WGS sequence"/>
</dbReference>
<evidence type="ECO:0000313" key="2">
    <source>
        <dbReference type="Proteomes" id="UP001501337"/>
    </source>
</evidence>
<dbReference type="SUPFAM" id="SSF53850">
    <property type="entry name" value="Periplasmic binding protein-like II"/>
    <property type="match status" value="1"/>
</dbReference>
<evidence type="ECO:0008006" key="3">
    <source>
        <dbReference type="Google" id="ProtNLM"/>
    </source>
</evidence>
<accession>A0ABP7Q231</accession>
<dbReference type="Gene3D" id="3.40.190.10">
    <property type="entry name" value="Periplasmic binding protein-like II"/>
    <property type="match status" value="2"/>
</dbReference>
<protein>
    <recommendedName>
        <fullName evidence="3">Solute-binding protein family 3/N-terminal domain-containing protein</fullName>
    </recommendedName>
</protein>
<sequence>MAASEPPLTLGFVEFPPASYVDDAGQPAGHLLDLGQRALERAGYRWKAKHYPANRLAAYLGTGDVDLFLGITTIPGFKGNILAGEMTIARIELRAYSKGEAPAVQRWEDLQGKIVIVLRGYSYGGWINRIKDPSTGISALEVDDHAQALKVLNLGRGDILLDYAGPVDAALKQVEVPDLHSTLISLLECKFIVSRKTPRAKRLLRDLEAAFVSLRESEAVF</sequence>
<dbReference type="RefSeq" id="WP_344808818.1">
    <property type="nucleotide sequence ID" value="NZ_BAABBO010000018.1"/>
</dbReference>
<evidence type="ECO:0000313" key="1">
    <source>
        <dbReference type="EMBL" id="GAA3975078.1"/>
    </source>
</evidence>
<gene>
    <name evidence="1" type="ORF">GCM10022278_35070</name>
</gene>
<name>A0ABP7Q231_9GAMM</name>
<keyword evidence="2" id="KW-1185">Reference proteome</keyword>
<comment type="caution">
    <text evidence="1">The sequence shown here is derived from an EMBL/GenBank/DDBJ whole genome shotgun (WGS) entry which is preliminary data.</text>
</comment>
<dbReference type="EMBL" id="BAABBO010000018">
    <property type="protein sequence ID" value="GAA3975078.1"/>
    <property type="molecule type" value="Genomic_DNA"/>
</dbReference>
<organism evidence="1 2">
    <name type="scientific">Allohahella marinimesophila</name>
    <dbReference type="NCBI Taxonomy" id="1054972"/>
    <lineage>
        <taxon>Bacteria</taxon>
        <taxon>Pseudomonadati</taxon>
        <taxon>Pseudomonadota</taxon>
        <taxon>Gammaproteobacteria</taxon>
        <taxon>Oceanospirillales</taxon>
        <taxon>Hahellaceae</taxon>
        <taxon>Allohahella</taxon>
    </lineage>
</organism>
<proteinExistence type="predicted"/>
<reference evidence="2" key="1">
    <citation type="journal article" date="2019" name="Int. J. Syst. Evol. Microbiol.">
        <title>The Global Catalogue of Microorganisms (GCM) 10K type strain sequencing project: providing services to taxonomists for standard genome sequencing and annotation.</title>
        <authorList>
            <consortium name="The Broad Institute Genomics Platform"/>
            <consortium name="The Broad Institute Genome Sequencing Center for Infectious Disease"/>
            <person name="Wu L."/>
            <person name="Ma J."/>
        </authorList>
    </citation>
    <scope>NUCLEOTIDE SEQUENCE [LARGE SCALE GENOMIC DNA]</scope>
    <source>
        <strain evidence="2">JCM 17555</strain>
    </source>
</reference>